<dbReference type="AlphaFoldDB" id="A0A1H0KAG0"/>
<evidence type="ECO:0000313" key="3">
    <source>
        <dbReference type="EMBL" id="SDO52859.1"/>
    </source>
</evidence>
<dbReference type="Pfam" id="PF19136">
    <property type="entry name" value="DUF5819"/>
    <property type="match status" value="1"/>
</dbReference>
<evidence type="ECO:0000256" key="1">
    <source>
        <dbReference type="SAM" id="MobiDB-lite"/>
    </source>
</evidence>
<keyword evidence="2" id="KW-1133">Transmembrane helix</keyword>
<dbReference type="EMBL" id="FNIE01000010">
    <property type="protein sequence ID" value="SDO52859.1"/>
    <property type="molecule type" value="Genomic_DNA"/>
</dbReference>
<dbReference type="Proteomes" id="UP000199341">
    <property type="component" value="Unassembled WGS sequence"/>
</dbReference>
<reference evidence="3 4" key="1">
    <citation type="submission" date="2016-10" db="EMBL/GenBank/DDBJ databases">
        <authorList>
            <person name="de Groot N.N."/>
        </authorList>
    </citation>
    <scope>NUCLEOTIDE SEQUENCE [LARGE SCALE GENOMIC DNA]</scope>
    <source>
        <strain evidence="3 4">CGMCC 4.2022</strain>
    </source>
</reference>
<evidence type="ECO:0000313" key="4">
    <source>
        <dbReference type="Proteomes" id="UP000199341"/>
    </source>
</evidence>
<dbReference type="STRING" id="310781.SAMN05216259_110176"/>
<feature type="region of interest" description="Disordered" evidence="1">
    <location>
        <begin position="1"/>
        <end position="41"/>
    </location>
</feature>
<accession>A0A1H0KAG0</accession>
<protein>
    <submittedName>
        <fullName evidence="3">Uncharacterized protein</fullName>
    </submittedName>
</protein>
<proteinExistence type="predicted"/>
<organism evidence="3 4">
    <name type="scientific">Actinacidiphila guanduensis</name>
    <dbReference type="NCBI Taxonomy" id="310781"/>
    <lineage>
        <taxon>Bacteria</taxon>
        <taxon>Bacillati</taxon>
        <taxon>Actinomycetota</taxon>
        <taxon>Actinomycetes</taxon>
        <taxon>Kitasatosporales</taxon>
        <taxon>Streptomycetaceae</taxon>
        <taxon>Actinacidiphila</taxon>
    </lineage>
</organism>
<evidence type="ECO:0000256" key="2">
    <source>
        <dbReference type="SAM" id="Phobius"/>
    </source>
</evidence>
<dbReference type="InterPro" id="IPR043857">
    <property type="entry name" value="DUF5819"/>
</dbReference>
<keyword evidence="2" id="KW-0812">Transmembrane</keyword>
<feature type="transmembrane region" description="Helical" evidence="2">
    <location>
        <begin position="65"/>
        <end position="86"/>
    </location>
</feature>
<gene>
    <name evidence="3" type="ORF">SAMN05216259_110176</name>
</gene>
<keyword evidence="2" id="KW-0472">Membrane</keyword>
<name>A0A1H0KAG0_9ACTN</name>
<keyword evidence="4" id="KW-1185">Reference proteome</keyword>
<sequence length="257" mass="27801">MAKTGPGDVQHTGEPVGTTGTAGDRLGRPPGTRREPPGGHVVFAPSGGTDRLTALPLPLRFATRAAAVLLAGVALLHLVFVFLHVAPANPISQRYARQVQGWIYPFFEQNWRLFAPDPESSVPQISARTLHTSADGAEQVSGWFDLTAVDNAGVRHDPFPSHTNQNMLRRAWSGYLDTHGTSDVSYSDRAVMWQEYLRNIAVDRVSAARHGAIDAIQLRVRTSPVARSDASGHITPVTASAVGTRSLPWWKVTGHGH</sequence>